<dbReference type="EMBL" id="UINC01001369">
    <property type="protein sequence ID" value="SUZ78847.1"/>
    <property type="molecule type" value="Genomic_DNA"/>
</dbReference>
<gene>
    <name evidence="5" type="ORF">METZ01_LOCUS31701</name>
</gene>
<keyword evidence="3" id="KW-0234">DNA repair</keyword>
<dbReference type="NCBIfam" id="TIGR00613">
    <property type="entry name" value="reco"/>
    <property type="match status" value="1"/>
</dbReference>
<dbReference type="SUPFAM" id="SSF57863">
    <property type="entry name" value="ArfGap/RecO-like zinc finger"/>
    <property type="match status" value="1"/>
</dbReference>
<dbReference type="Gene3D" id="2.40.50.140">
    <property type="entry name" value="Nucleic acid-binding proteins"/>
    <property type="match status" value="1"/>
</dbReference>
<dbReference type="InterPro" id="IPR003717">
    <property type="entry name" value="RecO"/>
</dbReference>
<evidence type="ECO:0000256" key="3">
    <source>
        <dbReference type="ARBA" id="ARBA00023204"/>
    </source>
</evidence>
<dbReference type="PANTHER" id="PTHR33991:SF1">
    <property type="entry name" value="DNA REPAIR PROTEIN RECO"/>
    <property type="match status" value="1"/>
</dbReference>
<evidence type="ECO:0000256" key="1">
    <source>
        <dbReference type="ARBA" id="ARBA00022763"/>
    </source>
</evidence>
<name>A0A381QLG8_9ZZZZ</name>
<dbReference type="AlphaFoldDB" id="A0A381QLG8"/>
<dbReference type="SUPFAM" id="SSF50249">
    <property type="entry name" value="Nucleic acid-binding proteins"/>
    <property type="match status" value="1"/>
</dbReference>
<dbReference type="Pfam" id="PF02565">
    <property type="entry name" value="RecO_C"/>
    <property type="match status" value="1"/>
</dbReference>
<dbReference type="PANTHER" id="PTHR33991">
    <property type="entry name" value="DNA REPAIR PROTEIN RECO"/>
    <property type="match status" value="1"/>
</dbReference>
<proteinExistence type="inferred from homology"/>
<keyword evidence="1" id="KW-0227">DNA damage</keyword>
<sequence>MLISTEAIALSSIKYSESSVIVKCFTLSEGIKSYLIKGVRSPKNNSLNAGLFQPLTILEIDANHKNTGNLESIRSAKILYPYKTIPFDIYKNSIVLFLSEILSKCIKEEEKNEALYSFIKNSMIWLDSSSNYINFHLHFVIKFLKYLGISPDERKITFKGFDMINGAFSNSINTSNCMTGKVITHFKEFLGTNFDRNDLTISSSIQRKELLEFLMKYMQIHLEDFRRPNSLNIMYDLFKRK</sequence>
<organism evidence="5">
    <name type="scientific">marine metagenome</name>
    <dbReference type="NCBI Taxonomy" id="408172"/>
    <lineage>
        <taxon>unclassified sequences</taxon>
        <taxon>metagenomes</taxon>
        <taxon>ecological metagenomes</taxon>
    </lineage>
</organism>
<reference evidence="5" key="1">
    <citation type="submission" date="2018-05" db="EMBL/GenBank/DDBJ databases">
        <authorList>
            <person name="Lanie J.A."/>
            <person name="Ng W.-L."/>
            <person name="Kazmierczak K.M."/>
            <person name="Andrzejewski T.M."/>
            <person name="Davidsen T.M."/>
            <person name="Wayne K.J."/>
            <person name="Tettelin H."/>
            <person name="Glass J.I."/>
            <person name="Rusch D."/>
            <person name="Podicherti R."/>
            <person name="Tsui H.-C.T."/>
            <person name="Winkler M.E."/>
        </authorList>
    </citation>
    <scope>NUCLEOTIDE SEQUENCE</scope>
</reference>
<feature type="domain" description="DNA replication/recombination mediator RecO N-terminal" evidence="4">
    <location>
        <begin position="1"/>
        <end position="82"/>
    </location>
</feature>
<accession>A0A381QLG8</accession>
<dbReference type="InterPro" id="IPR037278">
    <property type="entry name" value="ARFGAP/RecO"/>
</dbReference>
<dbReference type="InterPro" id="IPR012340">
    <property type="entry name" value="NA-bd_OB-fold"/>
</dbReference>
<evidence type="ECO:0000313" key="5">
    <source>
        <dbReference type="EMBL" id="SUZ78847.1"/>
    </source>
</evidence>
<protein>
    <recommendedName>
        <fullName evidence="4">DNA replication/recombination mediator RecO N-terminal domain-containing protein</fullName>
    </recommendedName>
</protein>
<dbReference type="InterPro" id="IPR022572">
    <property type="entry name" value="DNA_rep/recomb_RecO_N"/>
</dbReference>
<dbReference type="Pfam" id="PF11967">
    <property type="entry name" value="RecO_N"/>
    <property type="match status" value="1"/>
</dbReference>
<dbReference type="GO" id="GO:0043590">
    <property type="term" value="C:bacterial nucleoid"/>
    <property type="evidence" value="ECO:0007669"/>
    <property type="project" value="TreeGrafter"/>
</dbReference>
<dbReference type="HAMAP" id="MF_00201">
    <property type="entry name" value="RecO"/>
    <property type="match status" value="1"/>
</dbReference>
<evidence type="ECO:0000256" key="2">
    <source>
        <dbReference type="ARBA" id="ARBA00023172"/>
    </source>
</evidence>
<keyword evidence="2" id="KW-0233">DNA recombination</keyword>
<dbReference type="GO" id="GO:0006302">
    <property type="term" value="P:double-strand break repair"/>
    <property type="evidence" value="ECO:0007669"/>
    <property type="project" value="TreeGrafter"/>
</dbReference>
<evidence type="ECO:0000259" key="4">
    <source>
        <dbReference type="Pfam" id="PF11967"/>
    </source>
</evidence>
<dbReference type="GO" id="GO:0006310">
    <property type="term" value="P:DNA recombination"/>
    <property type="evidence" value="ECO:0007669"/>
    <property type="project" value="UniProtKB-KW"/>
</dbReference>